<dbReference type="Gene3D" id="1.25.10.10">
    <property type="entry name" value="Leucine-rich Repeat Variant"/>
    <property type="match status" value="1"/>
</dbReference>
<dbReference type="Pfam" id="PF05406">
    <property type="entry name" value="WGR"/>
    <property type="match status" value="1"/>
</dbReference>
<dbReference type="InterPro" id="IPR043782">
    <property type="entry name" value="DUF5724"/>
</dbReference>
<dbReference type="PROSITE" id="PS51977">
    <property type="entry name" value="WGR"/>
    <property type="match status" value="1"/>
</dbReference>
<dbReference type="InterPro" id="IPR056639">
    <property type="entry name" value="DUF7737"/>
</dbReference>
<feature type="compositionally biased region" description="Acidic residues" evidence="1">
    <location>
        <begin position="1166"/>
        <end position="1187"/>
    </location>
</feature>
<keyword evidence="4" id="KW-1185">Reference proteome</keyword>
<evidence type="ECO:0000313" key="3">
    <source>
        <dbReference type="EMBL" id="QDV57248.1"/>
    </source>
</evidence>
<dbReference type="Proteomes" id="UP000316770">
    <property type="component" value="Chromosome"/>
</dbReference>
<dbReference type="RefSeq" id="WP_145286500.1">
    <property type="nucleotide sequence ID" value="NZ_CP036318.1"/>
</dbReference>
<gene>
    <name evidence="3" type="ORF">Mal33_32520</name>
</gene>
<name>A0A518IVY3_9BACT</name>
<dbReference type="SMART" id="SM00773">
    <property type="entry name" value="WGR"/>
    <property type="match status" value="1"/>
</dbReference>
<dbReference type="InterPro" id="IPR036930">
    <property type="entry name" value="WGR_dom_sf"/>
</dbReference>
<feature type="compositionally biased region" description="Basic residues" evidence="1">
    <location>
        <begin position="613"/>
        <end position="625"/>
    </location>
</feature>
<dbReference type="Pfam" id="PF24879">
    <property type="entry name" value="DUF7737"/>
    <property type="match status" value="1"/>
</dbReference>
<protein>
    <submittedName>
        <fullName evidence="3">WGR domain protein</fullName>
    </submittedName>
</protein>
<feature type="region of interest" description="Disordered" evidence="1">
    <location>
        <begin position="600"/>
        <end position="639"/>
    </location>
</feature>
<organism evidence="3 4">
    <name type="scientific">Rosistilla oblonga</name>
    <dbReference type="NCBI Taxonomy" id="2527990"/>
    <lineage>
        <taxon>Bacteria</taxon>
        <taxon>Pseudomonadati</taxon>
        <taxon>Planctomycetota</taxon>
        <taxon>Planctomycetia</taxon>
        <taxon>Pirellulales</taxon>
        <taxon>Pirellulaceae</taxon>
        <taxon>Rosistilla</taxon>
    </lineage>
</organism>
<dbReference type="SUPFAM" id="SSF48371">
    <property type="entry name" value="ARM repeat"/>
    <property type="match status" value="1"/>
</dbReference>
<accession>A0A518IVY3</accession>
<proteinExistence type="predicted"/>
<dbReference type="Gene3D" id="2.20.140.10">
    <property type="entry name" value="WGR domain"/>
    <property type="match status" value="1"/>
</dbReference>
<dbReference type="InterPro" id="IPR049809">
    <property type="entry name" value="YehF/YfeS-like_WGR"/>
</dbReference>
<dbReference type="InterPro" id="IPR016024">
    <property type="entry name" value="ARM-type_fold"/>
</dbReference>
<dbReference type="InterPro" id="IPR008893">
    <property type="entry name" value="WGR_domain"/>
</dbReference>
<dbReference type="InterPro" id="IPR011989">
    <property type="entry name" value="ARM-like"/>
</dbReference>
<feature type="region of interest" description="Disordered" evidence="1">
    <location>
        <begin position="1166"/>
        <end position="1193"/>
    </location>
</feature>
<evidence type="ECO:0000256" key="1">
    <source>
        <dbReference type="SAM" id="MobiDB-lite"/>
    </source>
</evidence>
<evidence type="ECO:0000259" key="2">
    <source>
        <dbReference type="PROSITE" id="PS51977"/>
    </source>
</evidence>
<dbReference type="EMBL" id="CP036318">
    <property type="protein sequence ID" value="QDV57248.1"/>
    <property type="molecule type" value="Genomic_DNA"/>
</dbReference>
<evidence type="ECO:0000313" key="4">
    <source>
        <dbReference type="Proteomes" id="UP000316770"/>
    </source>
</evidence>
<dbReference type="Pfam" id="PF18991">
    <property type="entry name" value="DUF5724"/>
    <property type="match status" value="2"/>
</dbReference>
<sequence>MSKAAAIDLQLDTFRIDSEEQDSETHETSAFLPKLKRLPPELRAPAFALLDLDEKGKELPSSWQEPEKWQTAHDKVVSAQFKLDKMPAAKRRKIFTCFAPSLATEIEQAWQHLKSAPYRGGYMRCPFHASKKPAATLPARVAWFASFARCIAGFDPQAITLPWLAQWAPHAFPYEADCVVPLLTVAIDNASPTGDEVFEILRQTVTREHAIGIMGEHVIGTLLDCKRAEGWELMEKTLLAAQRQEGLRQQIVQRAGLAHPDAFQRMLRLILDQNLVRFSSVGRSINLWFGLLWDSVSSKIMTENVEAILLYLDSEPERTAAIASDDAETVYRGLWAMAYLDAPTAVPHAAKLLKHPSDEIRYVATWILTLIGLEESSRAKLVSIADENLQVALLAAVNSEGVAVSEDAEELFDDDQASLNQRSTFPLLEQLYTRMPEKPKKLPPIVWPWTERTADRKLIAGCLLRELGDRPATTLLPYLKGFDSWQHRSVIDLLSQQKKWDKLTRATLFELAGHASSDVREAAFAALKDKTPDAEERLQLEGYLNRTATDLRLSVVDVLLTGSLSDALESADRLLADGTRNRRLAGLEMLRQLAVTAQKEASEAAGQTTKPLRGVKKKTPTKRKASAASKSDEPSGVEMRIACQTRAAEYRAARKKLTNDEQLQLDAIDASDREVYSLDNALGLMDPAGHSPVVAPVKKKVLGISPAAIACLKDLDDLVHKHRKEIVRVKNWQGYQESPLGELNSYDLPDIDPEKPMGPQRAKFPLLEVWEEWKAKRTAKLKDKDGMELLRAMLAASLFNEYRFDRLSSWTKKPANKKIAVSVLGELNPPKLRYDSLIAEIVEWLLYLEIPKGCVDYLLDCTENTFAHIPAPMLQTLVELDDDHEDDYGETPQDWRSENAFTTWDNFLQRFLNQTGIRLSKPQLKRQWQLRRFRDEPLPGAKRDRMPLDYVVESFQNGLATFDDIADVVLGPKRNGWRKFGELSILTHVPPSKSTREMLANTAGLSDWLDRARAKILEIELARGEAETVATDAALGLQGLQGIDTLSRIMATLGGDKFKIVRRWGASPGQNRAATLTHLISITHPSENDTPAEFSKQMSAAIKQGYCDTSRLLELAFLAPQWTKFVEAHLRWDGFAEGLYWFIAHMSNWDNSAQLAAAGAEGIADEAPEELDDDYDFDRDEEEDSESDSIPKPQPLSAWERLVLERTPLTQAQRSEGAVDVDWFQRTWQQLGAKRWQGLADAAKFSANSAQARKAQFLADVLLGKAKKKDLVDGIKKRNLKDNVRLLGLLPLAKGAQRDKDLMDRYNVLLAYKKYARGLSGLTKPDAFRALDIGFANLARLAGYRDPLRLEWALEAESVKDLATGPVSVSKEGLTVTLSLDESAKPQLTVSRGDKPLKSIPAPMKKKHAAIRDLAERGKELRSKSSRMKQSLEAAMCRGDAITGSELAQLMQHAILAPQLSRLVLVGEGIMGYPDKGGKVLRDEAGKLEPVKKNETLRIAHPADLLASKKWDRWQRECFQAERVQPFKQIFRELYVVTSQEKKDGVESSRFAGQQIGPRQAMALWNSRGWNTQDAVFKTFHELSLVAEVNFQWDYGTAAEIEGLTLETIQFRRRDEFRPIKLSAVPANVFSEVMRDIDLVVSVAHRGEVDPEASASTVEMRAMLIAETCQLLGLKNVQIKKSHALIAGHYGEYSLHLGSGNVQRIPGGALAILPVHAQHRGRLFLPFADDDPRTAEVISKVLLLARDEEIQDPMILDQLAVPKKARRAIVADAELDKPKRGKPTKKKSSVTKAAEANKLRYELSEGKSNKFWEISISDNTVTTTWGRIGSGGQTKTKTFEDAAAAQIEYDRLIADKTRKGYQTP</sequence>
<dbReference type="CDD" id="cd07996">
    <property type="entry name" value="WGR_MMR_like"/>
    <property type="match status" value="1"/>
</dbReference>
<dbReference type="InterPro" id="IPR025406">
    <property type="entry name" value="DUF4132"/>
</dbReference>
<reference evidence="3 4" key="1">
    <citation type="submission" date="2019-02" db="EMBL/GenBank/DDBJ databases">
        <title>Deep-cultivation of Planctomycetes and their phenomic and genomic characterization uncovers novel biology.</title>
        <authorList>
            <person name="Wiegand S."/>
            <person name="Jogler M."/>
            <person name="Boedeker C."/>
            <person name="Pinto D."/>
            <person name="Vollmers J."/>
            <person name="Rivas-Marin E."/>
            <person name="Kohn T."/>
            <person name="Peeters S.H."/>
            <person name="Heuer A."/>
            <person name="Rast P."/>
            <person name="Oberbeckmann S."/>
            <person name="Bunk B."/>
            <person name="Jeske O."/>
            <person name="Meyerdierks A."/>
            <person name="Storesund J.E."/>
            <person name="Kallscheuer N."/>
            <person name="Luecker S."/>
            <person name="Lage O.M."/>
            <person name="Pohl T."/>
            <person name="Merkel B.J."/>
            <person name="Hornburger P."/>
            <person name="Mueller R.-W."/>
            <person name="Bruemmer F."/>
            <person name="Labrenz M."/>
            <person name="Spormann A.M."/>
            <person name="Op den Camp H."/>
            <person name="Overmann J."/>
            <person name="Amann R."/>
            <person name="Jetten M.S.M."/>
            <person name="Mascher T."/>
            <person name="Medema M.H."/>
            <person name="Devos D.P."/>
            <person name="Kaster A.-K."/>
            <person name="Ovreas L."/>
            <person name="Rohde M."/>
            <person name="Galperin M.Y."/>
            <person name="Jogler C."/>
        </authorList>
    </citation>
    <scope>NUCLEOTIDE SEQUENCE [LARGE SCALE GENOMIC DNA]</scope>
    <source>
        <strain evidence="3 4">Mal33</strain>
    </source>
</reference>
<dbReference type="SUPFAM" id="SSF142921">
    <property type="entry name" value="WGR domain-like"/>
    <property type="match status" value="1"/>
</dbReference>
<dbReference type="Pfam" id="PF13569">
    <property type="entry name" value="DUF4132"/>
    <property type="match status" value="1"/>
</dbReference>
<feature type="domain" description="WGR" evidence="2">
    <location>
        <begin position="1787"/>
        <end position="1864"/>
    </location>
</feature>